<organism evidence="2 3">
    <name type="scientific">Macrolepiota fuliginosa MF-IS2</name>
    <dbReference type="NCBI Taxonomy" id="1400762"/>
    <lineage>
        <taxon>Eukaryota</taxon>
        <taxon>Fungi</taxon>
        <taxon>Dikarya</taxon>
        <taxon>Basidiomycota</taxon>
        <taxon>Agaricomycotina</taxon>
        <taxon>Agaricomycetes</taxon>
        <taxon>Agaricomycetidae</taxon>
        <taxon>Agaricales</taxon>
        <taxon>Agaricineae</taxon>
        <taxon>Agaricaceae</taxon>
        <taxon>Macrolepiota</taxon>
    </lineage>
</organism>
<dbReference type="OrthoDB" id="2546621at2759"/>
<evidence type="ECO:0000313" key="3">
    <source>
        <dbReference type="Proteomes" id="UP000807342"/>
    </source>
</evidence>
<dbReference type="AlphaFoldDB" id="A0A9P5X581"/>
<reference evidence="2" key="1">
    <citation type="submission" date="2020-11" db="EMBL/GenBank/DDBJ databases">
        <authorList>
            <consortium name="DOE Joint Genome Institute"/>
            <person name="Ahrendt S."/>
            <person name="Riley R."/>
            <person name="Andreopoulos W."/>
            <person name="Labutti K."/>
            <person name="Pangilinan J."/>
            <person name="Ruiz-Duenas F.J."/>
            <person name="Barrasa J.M."/>
            <person name="Sanchez-Garcia M."/>
            <person name="Camarero S."/>
            <person name="Miyauchi S."/>
            <person name="Serrano A."/>
            <person name="Linde D."/>
            <person name="Babiker R."/>
            <person name="Drula E."/>
            <person name="Ayuso-Fernandez I."/>
            <person name="Pacheco R."/>
            <person name="Padilla G."/>
            <person name="Ferreira P."/>
            <person name="Barriuso J."/>
            <person name="Kellner H."/>
            <person name="Castanera R."/>
            <person name="Alfaro M."/>
            <person name="Ramirez L."/>
            <person name="Pisabarro A.G."/>
            <person name="Kuo A."/>
            <person name="Tritt A."/>
            <person name="Lipzen A."/>
            <person name="He G."/>
            <person name="Yan M."/>
            <person name="Ng V."/>
            <person name="Cullen D."/>
            <person name="Martin F."/>
            <person name="Rosso M.-N."/>
            <person name="Henrissat B."/>
            <person name="Hibbett D."/>
            <person name="Martinez A.T."/>
            <person name="Grigoriev I.V."/>
        </authorList>
    </citation>
    <scope>NUCLEOTIDE SEQUENCE</scope>
    <source>
        <strain evidence="2">MF-IS2</strain>
    </source>
</reference>
<keyword evidence="3" id="KW-1185">Reference proteome</keyword>
<evidence type="ECO:0008006" key="4">
    <source>
        <dbReference type="Google" id="ProtNLM"/>
    </source>
</evidence>
<feature type="region of interest" description="Disordered" evidence="1">
    <location>
        <begin position="244"/>
        <end position="272"/>
    </location>
</feature>
<dbReference type="Proteomes" id="UP000807342">
    <property type="component" value="Unassembled WGS sequence"/>
</dbReference>
<feature type="region of interest" description="Disordered" evidence="1">
    <location>
        <begin position="1"/>
        <end position="32"/>
    </location>
</feature>
<comment type="caution">
    <text evidence="2">The sequence shown here is derived from an EMBL/GenBank/DDBJ whole genome shotgun (WGS) entry which is preliminary data.</text>
</comment>
<sequence>MDIHNTDNNPPRHAIESDDEDEFNPQNQPDSVPELTVKLIGDVPAQRSLVVATADPGAFWARGTDLGEQTGAIAANGVQVGLVFNPAWTNATVIVSEALSRLPVWAMHPYAQAIIDALKPTSVALLDEYAVPSYISSSASALDAPIRFLSISAFDSNNEAQPFAPPNLVNTTSAAFLSLLSISNTPGTLILLPTPNILKPAPRTIEPSNFTHLTQDVTEWSAAVMDQAQQLLFRAIGEPTYKHWELKGGPPTSPKSTAASRRSEVGEGGMYL</sequence>
<accession>A0A9P5X581</accession>
<protein>
    <recommendedName>
        <fullName evidence="4">Proteasome assembly chaperone 1</fullName>
    </recommendedName>
</protein>
<evidence type="ECO:0000256" key="1">
    <source>
        <dbReference type="SAM" id="MobiDB-lite"/>
    </source>
</evidence>
<gene>
    <name evidence="2" type="ORF">P691DRAFT_713297</name>
</gene>
<evidence type="ECO:0000313" key="2">
    <source>
        <dbReference type="EMBL" id="KAF9443435.1"/>
    </source>
</evidence>
<dbReference type="EMBL" id="MU151475">
    <property type="protein sequence ID" value="KAF9443435.1"/>
    <property type="molecule type" value="Genomic_DNA"/>
</dbReference>
<name>A0A9P5X581_9AGAR</name>
<proteinExistence type="predicted"/>